<dbReference type="AlphaFoldDB" id="A0A0E9NR80"/>
<reference evidence="2 3" key="2">
    <citation type="journal article" date="2014" name="J. Gen. Appl. Microbiol.">
        <title>The early diverging ascomycetous budding yeast Saitoella complicata has three histone deacetylases belonging to the Clr6, Hos2, and Rpd3 lineages.</title>
        <authorList>
            <person name="Nishida H."/>
            <person name="Matsumoto T."/>
            <person name="Kondo S."/>
            <person name="Hamamoto M."/>
            <person name="Yoshikawa H."/>
        </authorList>
    </citation>
    <scope>NUCLEOTIDE SEQUENCE [LARGE SCALE GENOMIC DNA]</scope>
    <source>
        <strain evidence="2 3">NRRL Y-17804</strain>
    </source>
</reference>
<gene>
    <name evidence="2" type="ORF">G7K_6402-t1</name>
</gene>
<dbReference type="Gene3D" id="3.40.50.150">
    <property type="entry name" value="Vaccinia Virus protein VP39"/>
    <property type="match status" value="1"/>
</dbReference>
<dbReference type="Pfam" id="PF13679">
    <property type="entry name" value="Methyltransf_32"/>
    <property type="match status" value="1"/>
</dbReference>
<name>A0A0E9NR80_SAICN</name>
<proteinExistence type="predicted"/>
<sequence>MKPKKKHEVEYLSAIVAELAEGMNIKNVIDLGAGQGYLSRTLANNYGLNVLAIDSNEDQTDGGKYFDSRAKVKNGSVQHFSRRIEDSDLSAAFDAWHPESATKDCIVIGLHACGSLTENTIRMLVDNENVRACCVVGCCYNLIQTKVDGHEDGFPISKKLSDLGVNFNLTTRMTGCQAPATWTEETSSNFYRRHFFRALFQKLIVDKCLAEAGKPLLIGSLRKHCYVDFTAYVQAALNKLKMPPQCITDDEAKQYFEEYKDKEDQIKIVWTLSAVLAPVIESVIVMDRYWFLKENNLSTADIVPGFDYNLSPRNLIVVGAK</sequence>
<dbReference type="InterPro" id="IPR029063">
    <property type="entry name" value="SAM-dependent_MTases_sf"/>
</dbReference>
<dbReference type="OMA" id="QVRMGRN"/>
<evidence type="ECO:0000313" key="3">
    <source>
        <dbReference type="Proteomes" id="UP000033140"/>
    </source>
</evidence>
<dbReference type="Proteomes" id="UP000033140">
    <property type="component" value="Unassembled WGS sequence"/>
</dbReference>
<evidence type="ECO:0000259" key="1">
    <source>
        <dbReference type="Pfam" id="PF13679"/>
    </source>
</evidence>
<dbReference type="SUPFAM" id="SSF53335">
    <property type="entry name" value="S-adenosyl-L-methionine-dependent methyltransferases"/>
    <property type="match status" value="1"/>
</dbReference>
<dbReference type="EMBL" id="BACD03000065">
    <property type="protein sequence ID" value="GAO52323.1"/>
    <property type="molecule type" value="Genomic_DNA"/>
</dbReference>
<dbReference type="PANTHER" id="PTHR12496">
    <property type="entry name" value="CGI-41 METHYLTRANSFERASE"/>
    <property type="match status" value="1"/>
</dbReference>
<reference evidence="2 3" key="1">
    <citation type="journal article" date="2011" name="J. Gen. Appl. Microbiol.">
        <title>Draft genome sequencing of the enigmatic yeast Saitoella complicata.</title>
        <authorList>
            <person name="Nishida H."/>
            <person name="Hamamoto M."/>
            <person name="Sugiyama J."/>
        </authorList>
    </citation>
    <scope>NUCLEOTIDE SEQUENCE [LARGE SCALE GENOMIC DNA]</scope>
    <source>
        <strain evidence="2 3">NRRL Y-17804</strain>
    </source>
</reference>
<dbReference type="InterPro" id="IPR052220">
    <property type="entry name" value="METTL25"/>
</dbReference>
<protein>
    <recommendedName>
        <fullName evidence="1">Methyltransferase domain-containing protein</fullName>
    </recommendedName>
</protein>
<dbReference type="InterPro" id="IPR025714">
    <property type="entry name" value="Methyltranfer_dom"/>
</dbReference>
<accession>A0A0E9NR80</accession>
<evidence type="ECO:0000313" key="2">
    <source>
        <dbReference type="EMBL" id="GAO52323.1"/>
    </source>
</evidence>
<dbReference type="CDD" id="cd02440">
    <property type="entry name" value="AdoMet_MTases"/>
    <property type="match status" value="1"/>
</dbReference>
<dbReference type="STRING" id="698492.A0A0E9NR80"/>
<comment type="caution">
    <text evidence="2">The sequence shown here is derived from an EMBL/GenBank/DDBJ whole genome shotgun (WGS) entry which is preliminary data.</text>
</comment>
<organism evidence="2 3">
    <name type="scientific">Saitoella complicata (strain BCRC 22490 / CBS 7301 / JCM 7358 / NBRC 10748 / NRRL Y-17804)</name>
    <dbReference type="NCBI Taxonomy" id="698492"/>
    <lineage>
        <taxon>Eukaryota</taxon>
        <taxon>Fungi</taxon>
        <taxon>Dikarya</taxon>
        <taxon>Ascomycota</taxon>
        <taxon>Taphrinomycotina</taxon>
        <taxon>Taphrinomycotina incertae sedis</taxon>
        <taxon>Saitoella</taxon>
    </lineage>
</organism>
<reference evidence="2 3" key="3">
    <citation type="journal article" date="2015" name="Genome Announc.">
        <title>Draft Genome Sequence of the Archiascomycetous Yeast Saitoella complicata.</title>
        <authorList>
            <person name="Yamauchi K."/>
            <person name="Kondo S."/>
            <person name="Hamamoto M."/>
            <person name="Takahashi Y."/>
            <person name="Ogura Y."/>
            <person name="Hayashi T."/>
            <person name="Nishida H."/>
        </authorList>
    </citation>
    <scope>NUCLEOTIDE SEQUENCE [LARGE SCALE GENOMIC DNA]</scope>
    <source>
        <strain evidence="2 3">NRRL Y-17804</strain>
    </source>
</reference>
<dbReference type="PANTHER" id="PTHR12496:SF0">
    <property type="entry name" value="METHYLTRANSFERASE DOMAIN-CONTAINING PROTEIN"/>
    <property type="match status" value="1"/>
</dbReference>
<feature type="domain" description="Methyltransferase" evidence="1">
    <location>
        <begin position="4"/>
        <end position="145"/>
    </location>
</feature>
<keyword evidence="3" id="KW-1185">Reference proteome</keyword>